<feature type="region of interest" description="Disordered" evidence="1">
    <location>
        <begin position="98"/>
        <end position="155"/>
    </location>
</feature>
<dbReference type="AlphaFoldDB" id="Q00ZC3"/>
<dbReference type="OMA" id="QCKGRAT"/>
<keyword evidence="4" id="KW-1185">Reference proteome</keyword>
<protein>
    <submittedName>
        <fullName evidence="2">Unnamed product</fullName>
    </submittedName>
</protein>
<reference evidence="2" key="2">
    <citation type="journal article" date="2014" name="BMC Genomics">
        <title>An improved genome of the model marine alga Ostreococcus tauri unfolds by assessing Illumina de novo assemblies.</title>
        <authorList>
            <person name="Blanc-Mathieu R."/>
            <person name="Verhelst B."/>
            <person name="Derelle E."/>
            <person name="Rombauts S."/>
            <person name="Bouget F.Y."/>
            <person name="Carre I."/>
            <person name="Chateau A."/>
            <person name="Eyre-Walker A."/>
            <person name="Grimsley N."/>
            <person name="Moreau H."/>
            <person name="Piegu B."/>
            <person name="Rivals E."/>
            <person name="Schackwitz W."/>
            <person name="Van de Peer Y."/>
            <person name="Piganeau G."/>
        </authorList>
    </citation>
    <scope>NUCLEOTIDE SEQUENCE</scope>
    <source>
        <strain evidence="2">RCC4221</strain>
    </source>
</reference>
<dbReference type="Proteomes" id="UP000009170">
    <property type="component" value="Unassembled WGS sequence"/>
</dbReference>
<accession>A0A454XMN1</accession>
<accession>Q00ZC3</accession>
<dbReference type="Pfam" id="PF04979">
    <property type="entry name" value="IPP-2"/>
    <property type="match status" value="1"/>
</dbReference>
<feature type="compositionally biased region" description="Acidic residues" evidence="1">
    <location>
        <begin position="145"/>
        <end position="155"/>
    </location>
</feature>
<dbReference type="GeneID" id="9835835"/>
<evidence type="ECO:0000256" key="1">
    <source>
        <dbReference type="SAM" id="MobiDB-lite"/>
    </source>
</evidence>
<sequence>MGRDARPTRGVAWDEDNLAKNFAERSATMTIDEIETPWHSPPRELFHDLVLDDDREVGRERSGGAAEALAERERTHREVLAKLDALVRRDVRERAGVERDDGNVEMEADGRSTMRGEARSGSAVPASPERGSNKRAPVRFHDPDVNEEDLEDDEEVTKKRLFEAKRKAFQCKGRATKRFEEGAE</sequence>
<dbReference type="OrthoDB" id="10538116at2759"/>
<feature type="compositionally biased region" description="Basic and acidic residues" evidence="1">
    <location>
        <begin position="98"/>
        <end position="118"/>
    </location>
</feature>
<dbReference type="InParanoid" id="Q00ZC3"/>
<dbReference type="Proteomes" id="UP000195557">
    <property type="component" value="Unassembled WGS sequence"/>
</dbReference>
<reference evidence="3" key="3">
    <citation type="submission" date="2017-04" db="EMBL/GenBank/DDBJ databases">
        <title>Population genomics of picophytoplankton unveils novel chromosome hypervariability.</title>
        <authorList>
            <consortium name="DOE Joint Genome Institute"/>
            <person name="Blanc-Mathieu R."/>
            <person name="Krasovec M."/>
            <person name="Hebrard M."/>
            <person name="Yau S."/>
            <person name="Desgranges E."/>
            <person name="Martin J."/>
            <person name="Schackwitz W."/>
            <person name="Kuo A."/>
            <person name="Salin G."/>
            <person name="Donnadieu C."/>
            <person name="Desdevises Y."/>
            <person name="Sanchez-Ferandin S."/>
            <person name="Moreau H."/>
            <person name="Rivals E."/>
            <person name="Grigoriev I.V."/>
            <person name="Grimsley N."/>
            <person name="Eyre-Walker A."/>
            <person name="Piganeau G."/>
        </authorList>
    </citation>
    <scope>NUCLEOTIDE SEQUENCE [LARGE SCALE GENOMIC DNA]</scope>
    <source>
        <strain evidence="3">RCC 1115</strain>
    </source>
</reference>
<evidence type="ECO:0000313" key="2">
    <source>
        <dbReference type="EMBL" id="CAL55636.1"/>
    </source>
</evidence>
<name>Q00ZC3_OSTTA</name>
<proteinExistence type="predicted"/>
<organism evidence="2 4">
    <name type="scientific">Ostreococcus tauri</name>
    <name type="common">Marine green alga</name>
    <dbReference type="NCBI Taxonomy" id="70448"/>
    <lineage>
        <taxon>Eukaryota</taxon>
        <taxon>Viridiplantae</taxon>
        <taxon>Chlorophyta</taxon>
        <taxon>Mamiellophyceae</taxon>
        <taxon>Mamiellales</taxon>
        <taxon>Bathycoccaceae</taxon>
        <taxon>Ostreococcus</taxon>
    </lineage>
</organism>
<evidence type="ECO:0000313" key="4">
    <source>
        <dbReference type="Proteomes" id="UP000009170"/>
    </source>
</evidence>
<dbReference type="KEGG" id="ota:OT_ostta11g00300"/>
<dbReference type="RefSeq" id="XP_003081833.1">
    <property type="nucleotide sequence ID" value="XM_003081785.1"/>
</dbReference>
<dbReference type="GO" id="GO:0009966">
    <property type="term" value="P:regulation of signal transduction"/>
    <property type="evidence" value="ECO:0007669"/>
    <property type="project" value="InterPro"/>
</dbReference>
<dbReference type="EMBL" id="CAID01000011">
    <property type="protein sequence ID" value="CAL55636.1"/>
    <property type="molecule type" value="Genomic_DNA"/>
</dbReference>
<reference evidence="2 4" key="1">
    <citation type="journal article" date="2006" name="Proc. Natl. Acad. Sci. U.S.A.">
        <title>Genome analysis of the smallest free-living eukaryote Ostreococcus tauri unveils many unique features.</title>
        <authorList>
            <person name="Derelle E."/>
            <person name="Ferraz C."/>
            <person name="Rombauts S."/>
            <person name="Rouze P."/>
            <person name="Worden A.Z."/>
            <person name="Robbens S."/>
            <person name="Partensky F."/>
            <person name="Degroeve S."/>
            <person name="Echeynie S."/>
            <person name="Cooke R."/>
            <person name="Saeys Y."/>
            <person name="Wuyts J."/>
            <person name="Jabbari K."/>
            <person name="Bowler C."/>
            <person name="Panaud O."/>
            <person name="Piegu B."/>
            <person name="Ball S.G."/>
            <person name="Ral J.-P."/>
            <person name="Bouget F.-Y."/>
            <person name="Piganeau G."/>
            <person name="De Baets B."/>
            <person name="Picard A."/>
            <person name="Delseny M."/>
            <person name="Demaille J."/>
            <person name="Van de Peer Y."/>
            <person name="Moreau H."/>
        </authorList>
    </citation>
    <scope>NUCLEOTIDE SEQUENCE [LARGE SCALE GENOMIC DNA]</scope>
    <source>
        <strain evidence="2 4">OTTH0595</strain>
    </source>
</reference>
<dbReference type="InterPro" id="IPR007062">
    <property type="entry name" value="PPI-2"/>
</dbReference>
<dbReference type="GO" id="GO:0004864">
    <property type="term" value="F:protein phosphatase inhibitor activity"/>
    <property type="evidence" value="ECO:0007669"/>
    <property type="project" value="InterPro"/>
</dbReference>
<accession>A0A1Y5I206</accession>
<gene>
    <name evidence="3" type="ORF">BE221DRAFT_80226</name>
    <name evidence="2" type="ORF">OT_ostta11g00300</name>
</gene>
<evidence type="ECO:0000313" key="3">
    <source>
        <dbReference type="EMBL" id="OUS43529.1"/>
    </source>
</evidence>
<dbReference type="EMBL" id="KZ155831">
    <property type="protein sequence ID" value="OUS43529.1"/>
    <property type="molecule type" value="Genomic_DNA"/>
</dbReference>